<dbReference type="SMART" id="SM00530">
    <property type="entry name" value="HTH_XRE"/>
    <property type="match status" value="1"/>
</dbReference>
<accession>A0ABW9HSR6</accession>
<keyword evidence="4" id="KW-1185">Reference proteome</keyword>
<dbReference type="InterPro" id="IPR010982">
    <property type="entry name" value="Lambda_DNA-bd_dom_sf"/>
</dbReference>
<evidence type="ECO:0000259" key="2">
    <source>
        <dbReference type="PROSITE" id="PS50943"/>
    </source>
</evidence>
<dbReference type="Gene3D" id="1.10.260.40">
    <property type="entry name" value="lambda repressor-like DNA-binding domains"/>
    <property type="match status" value="1"/>
</dbReference>
<sequence>MVAPTEEPPVVPHASRADSGWACLGTPLGAAVKARRVELGLTQERLADRAGMSQGALSRLERGKAVPTLPLLERLASAMSANLLIALSPAGTVQVAFRVPGTPPRRTLPLPTRRLSGTR</sequence>
<gene>
    <name evidence="3" type="ORF">ACKI18_14380</name>
</gene>
<protein>
    <submittedName>
        <fullName evidence="3">Helix-turn-helix domain-containing protein</fullName>
    </submittedName>
</protein>
<reference evidence="3 4" key="1">
    <citation type="submission" date="2024-12" db="EMBL/GenBank/DDBJ databases">
        <title>Forecasting of Potato common scab and diversities of Pathogenic streptomyces spp. in china.</title>
        <authorList>
            <person name="Handique U."/>
            <person name="Wu J."/>
        </authorList>
    </citation>
    <scope>NUCLEOTIDE SEQUENCE [LARGE SCALE GENOMIC DNA]</scope>
    <source>
        <strain evidence="3 4">ZRIMU1530</strain>
    </source>
</reference>
<dbReference type="Pfam" id="PF01381">
    <property type="entry name" value="HTH_3"/>
    <property type="match status" value="1"/>
</dbReference>
<dbReference type="PANTHER" id="PTHR46797:SF1">
    <property type="entry name" value="METHYLPHOSPHONATE SYNTHASE"/>
    <property type="match status" value="1"/>
</dbReference>
<evidence type="ECO:0000313" key="4">
    <source>
        <dbReference type="Proteomes" id="UP001631957"/>
    </source>
</evidence>
<dbReference type="InterPro" id="IPR050807">
    <property type="entry name" value="TransReg_Diox_bact_type"/>
</dbReference>
<dbReference type="PROSITE" id="PS50943">
    <property type="entry name" value="HTH_CROC1"/>
    <property type="match status" value="1"/>
</dbReference>
<dbReference type="PANTHER" id="PTHR46797">
    <property type="entry name" value="HTH-TYPE TRANSCRIPTIONAL REGULATOR"/>
    <property type="match status" value="1"/>
</dbReference>
<dbReference type="CDD" id="cd00093">
    <property type="entry name" value="HTH_XRE"/>
    <property type="match status" value="1"/>
</dbReference>
<feature type="domain" description="HTH cro/C1-type" evidence="2">
    <location>
        <begin position="32"/>
        <end position="84"/>
    </location>
</feature>
<dbReference type="RefSeq" id="WP_063799627.1">
    <property type="nucleotide sequence ID" value="NZ_JBJVNI010000007.1"/>
</dbReference>
<proteinExistence type="predicted"/>
<organism evidence="3 4">
    <name type="scientific">Streptomyces niveiscabiei</name>
    <dbReference type="NCBI Taxonomy" id="164115"/>
    <lineage>
        <taxon>Bacteria</taxon>
        <taxon>Bacillati</taxon>
        <taxon>Actinomycetota</taxon>
        <taxon>Actinomycetes</taxon>
        <taxon>Kitasatosporales</taxon>
        <taxon>Streptomycetaceae</taxon>
        <taxon>Streptomyces</taxon>
    </lineage>
</organism>
<dbReference type="SUPFAM" id="SSF47413">
    <property type="entry name" value="lambda repressor-like DNA-binding domains"/>
    <property type="match status" value="1"/>
</dbReference>
<name>A0ABW9HSR6_9ACTN</name>
<evidence type="ECO:0000313" key="3">
    <source>
        <dbReference type="EMBL" id="MFM9609887.1"/>
    </source>
</evidence>
<dbReference type="EMBL" id="JBJVNI010000007">
    <property type="protein sequence ID" value="MFM9609887.1"/>
    <property type="molecule type" value="Genomic_DNA"/>
</dbReference>
<dbReference type="Proteomes" id="UP001631957">
    <property type="component" value="Unassembled WGS sequence"/>
</dbReference>
<dbReference type="InterPro" id="IPR001387">
    <property type="entry name" value="Cro/C1-type_HTH"/>
</dbReference>
<keyword evidence="1" id="KW-0238">DNA-binding</keyword>
<evidence type="ECO:0000256" key="1">
    <source>
        <dbReference type="ARBA" id="ARBA00023125"/>
    </source>
</evidence>
<comment type="caution">
    <text evidence="3">The sequence shown here is derived from an EMBL/GenBank/DDBJ whole genome shotgun (WGS) entry which is preliminary data.</text>
</comment>